<accession>A0ACC2SM03</accession>
<evidence type="ECO:0000313" key="2">
    <source>
        <dbReference type="Proteomes" id="UP001165960"/>
    </source>
</evidence>
<dbReference type="Proteomes" id="UP001165960">
    <property type="component" value="Unassembled WGS sequence"/>
</dbReference>
<proteinExistence type="predicted"/>
<dbReference type="EMBL" id="QTSX02004974">
    <property type="protein sequence ID" value="KAJ9063266.1"/>
    <property type="molecule type" value="Genomic_DNA"/>
</dbReference>
<organism evidence="1 2">
    <name type="scientific">Entomophthora muscae</name>
    <dbReference type="NCBI Taxonomy" id="34485"/>
    <lineage>
        <taxon>Eukaryota</taxon>
        <taxon>Fungi</taxon>
        <taxon>Fungi incertae sedis</taxon>
        <taxon>Zoopagomycota</taxon>
        <taxon>Entomophthoromycotina</taxon>
        <taxon>Entomophthoromycetes</taxon>
        <taxon>Entomophthorales</taxon>
        <taxon>Entomophthoraceae</taxon>
        <taxon>Entomophthora</taxon>
    </lineage>
</organism>
<evidence type="ECO:0000313" key="1">
    <source>
        <dbReference type="EMBL" id="KAJ9063266.1"/>
    </source>
</evidence>
<reference evidence="1" key="1">
    <citation type="submission" date="2022-04" db="EMBL/GenBank/DDBJ databases">
        <title>Genome of the entomopathogenic fungus Entomophthora muscae.</title>
        <authorList>
            <person name="Elya C."/>
            <person name="Lovett B.R."/>
            <person name="Lee E."/>
            <person name="Macias A.M."/>
            <person name="Hajek A.E."/>
            <person name="De Bivort B.L."/>
            <person name="Kasson M.T."/>
            <person name="De Fine Licht H.H."/>
            <person name="Stajich J.E."/>
        </authorList>
    </citation>
    <scope>NUCLEOTIDE SEQUENCE</scope>
    <source>
        <strain evidence="1">Berkeley</strain>
    </source>
</reference>
<sequence length="182" mass="19872">MDKTWAQEWDSNPDPDSLRAAGPKDQRAACLCFPGVMPLQAEANNDGLNDEESQIKVAIAPNKETIKAPNGGNKIPIISFMSLKATLAANQNSPPGEGTGPRPDPMTTTLEQDNQVANFKFLTSERTPSPSAILPPLNPSTQIPWACPSQCLDEPPWKMLSLEVGCYIDQRTLHFKLIAIFE</sequence>
<protein>
    <submittedName>
        <fullName evidence="1">Uncharacterized protein</fullName>
    </submittedName>
</protein>
<name>A0ACC2SM03_9FUNG</name>
<keyword evidence="2" id="KW-1185">Reference proteome</keyword>
<gene>
    <name evidence="1" type="ORF">DSO57_1001704</name>
</gene>
<comment type="caution">
    <text evidence="1">The sequence shown here is derived from an EMBL/GenBank/DDBJ whole genome shotgun (WGS) entry which is preliminary data.</text>
</comment>